<sequence>MSLLLYLIILMNTIVFFFMKTPMTMGLSLLLQTFLIAAITGMNSMSFWFSYILFLIMIGGMLILFTYMSSLTSNQKFKFNKNLILIITLLMILLTTFNNFILLKNEIPLNLIDKNMMFNIKLIFKHLMILLNKLFNWPENKILLLMINYLLLTLFISVKIINVNSGAIRKV</sequence>
<accession>A0A1W6Q575</accession>
<geneLocation type="mitochondrion" evidence="17"/>
<evidence type="ECO:0000256" key="7">
    <source>
        <dbReference type="ARBA" id="ARBA00022692"/>
    </source>
</evidence>
<evidence type="ECO:0000256" key="5">
    <source>
        <dbReference type="ARBA" id="ARBA00022448"/>
    </source>
</evidence>
<evidence type="ECO:0000256" key="6">
    <source>
        <dbReference type="ARBA" id="ARBA00022660"/>
    </source>
</evidence>
<evidence type="ECO:0000256" key="11">
    <source>
        <dbReference type="ARBA" id="ARBA00023027"/>
    </source>
</evidence>
<keyword evidence="10 16" id="KW-1133">Transmembrane helix</keyword>
<feature type="transmembrane region" description="Helical" evidence="16">
    <location>
        <begin position="83"/>
        <end position="103"/>
    </location>
</feature>
<dbReference type="EMBL" id="KY063728">
    <property type="protein sequence ID" value="ARO34903.1"/>
    <property type="molecule type" value="Genomic_DNA"/>
</dbReference>
<gene>
    <name evidence="17" type="primary">ND6</name>
</gene>
<evidence type="ECO:0000256" key="15">
    <source>
        <dbReference type="ARBA" id="ARBA00049551"/>
    </source>
</evidence>
<evidence type="ECO:0000313" key="17">
    <source>
        <dbReference type="EMBL" id="ARO34903.1"/>
    </source>
</evidence>
<keyword evidence="9" id="KW-0249">Electron transport</keyword>
<feature type="transmembrane region" description="Helical" evidence="16">
    <location>
        <begin position="141"/>
        <end position="161"/>
    </location>
</feature>
<comment type="similarity">
    <text evidence="2">Belongs to the complex I subunit 6 family.</text>
</comment>
<evidence type="ECO:0000256" key="16">
    <source>
        <dbReference type="SAM" id="Phobius"/>
    </source>
</evidence>
<comment type="subcellular location">
    <subcellularLocation>
        <location evidence="1">Mitochondrion membrane</location>
        <topology evidence="1">Multi-pass membrane protein</topology>
    </subcellularLocation>
</comment>
<keyword evidence="7 16" id="KW-0812">Transmembrane</keyword>
<evidence type="ECO:0000256" key="9">
    <source>
        <dbReference type="ARBA" id="ARBA00022982"/>
    </source>
</evidence>
<protein>
    <recommendedName>
        <fullName evidence="4">NADH-ubiquinone oxidoreductase chain 6</fullName>
        <ecNumber evidence="3">7.1.1.2</ecNumber>
    </recommendedName>
    <alternativeName>
        <fullName evidence="14">NADH dehydrogenase subunit 6</fullName>
    </alternativeName>
</protein>
<organism evidence="17">
    <name type="scientific">Corynis lateralis</name>
    <dbReference type="NCBI Taxonomy" id="1983417"/>
    <lineage>
        <taxon>Eukaryota</taxon>
        <taxon>Metazoa</taxon>
        <taxon>Ecdysozoa</taxon>
        <taxon>Arthropoda</taxon>
        <taxon>Hexapoda</taxon>
        <taxon>Insecta</taxon>
        <taxon>Pterygota</taxon>
        <taxon>Neoptera</taxon>
        <taxon>Endopterygota</taxon>
        <taxon>Hymenoptera</taxon>
        <taxon>Tenthredinoidea</taxon>
        <taxon>Cimbicidae</taxon>
        <taxon>Corynis</taxon>
    </lineage>
</organism>
<evidence type="ECO:0000256" key="3">
    <source>
        <dbReference type="ARBA" id="ARBA00012944"/>
    </source>
</evidence>
<evidence type="ECO:0000256" key="12">
    <source>
        <dbReference type="ARBA" id="ARBA00023128"/>
    </source>
</evidence>
<dbReference type="GO" id="GO:0031966">
    <property type="term" value="C:mitochondrial membrane"/>
    <property type="evidence" value="ECO:0007669"/>
    <property type="project" value="UniProtKB-SubCell"/>
</dbReference>
<dbReference type="EC" id="7.1.1.2" evidence="3"/>
<dbReference type="InterPro" id="IPR050269">
    <property type="entry name" value="ComplexI_Subunit6"/>
</dbReference>
<evidence type="ECO:0000256" key="1">
    <source>
        <dbReference type="ARBA" id="ARBA00004225"/>
    </source>
</evidence>
<evidence type="ECO:0000256" key="10">
    <source>
        <dbReference type="ARBA" id="ARBA00022989"/>
    </source>
</evidence>
<evidence type="ECO:0000256" key="8">
    <source>
        <dbReference type="ARBA" id="ARBA00022967"/>
    </source>
</evidence>
<reference evidence="17" key="1">
    <citation type="submission" date="2016-10" db="EMBL/GenBank/DDBJ databases">
        <title>Nearly complete mitogenome of hairy sawfly, Corynis lateralis (Brulle, 1832)(Hymenoptera: Cimbicidae): rearrangements of trnN and trnR genes.</title>
        <authorList>
            <person name="Dogan O."/>
            <person name="Korkmaz E.M."/>
        </authorList>
    </citation>
    <scope>NUCLEOTIDE SEQUENCE</scope>
</reference>
<dbReference type="GO" id="GO:0008137">
    <property type="term" value="F:NADH dehydrogenase (ubiquinone) activity"/>
    <property type="evidence" value="ECO:0007669"/>
    <property type="project" value="UniProtKB-EC"/>
</dbReference>
<dbReference type="AlphaFoldDB" id="A0A1W6Q575"/>
<dbReference type="PANTHER" id="PTHR11435:SF1">
    <property type="entry name" value="NADH-UBIQUINONE OXIDOREDUCTASE CHAIN 6"/>
    <property type="match status" value="1"/>
</dbReference>
<keyword evidence="13 16" id="KW-0472">Membrane</keyword>
<keyword evidence="11" id="KW-0520">NAD</keyword>
<evidence type="ECO:0000256" key="2">
    <source>
        <dbReference type="ARBA" id="ARBA00005698"/>
    </source>
</evidence>
<evidence type="ECO:0000256" key="14">
    <source>
        <dbReference type="ARBA" id="ARBA00031019"/>
    </source>
</evidence>
<name>A0A1W6Q575_9HYME</name>
<comment type="catalytic activity">
    <reaction evidence="15">
        <text>a ubiquinone + NADH + 5 H(+)(in) = a ubiquinol + NAD(+) + 4 H(+)(out)</text>
        <dbReference type="Rhea" id="RHEA:29091"/>
        <dbReference type="Rhea" id="RHEA-COMP:9565"/>
        <dbReference type="Rhea" id="RHEA-COMP:9566"/>
        <dbReference type="ChEBI" id="CHEBI:15378"/>
        <dbReference type="ChEBI" id="CHEBI:16389"/>
        <dbReference type="ChEBI" id="CHEBI:17976"/>
        <dbReference type="ChEBI" id="CHEBI:57540"/>
        <dbReference type="ChEBI" id="CHEBI:57945"/>
        <dbReference type="EC" id="7.1.1.2"/>
    </reaction>
</comment>
<feature type="transmembrane region" description="Helical" evidence="16">
    <location>
        <begin position="6"/>
        <end position="36"/>
    </location>
</feature>
<keyword evidence="12 17" id="KW-0496">Mitochondrion</keyword>
<feature type="transmembrane region" description="Helical" evidence="16">
    <location>
        <begin position="48"/>
        <end position="68"/>
    </location>
</feature>
<keyword evidence="8" id="KW-1278">Translocase</keyword>
<proteinExistence type="inferred from homology"/>
<keyword evidence="5" id="KW-0813">Transport</keyword>
<keyword evidence="6" id="KW-0679">Respiratory chain</keyword>
<evidence type="ECO:0000256" key="13">
    <source>
        <dbReference type="ARBA" id="ARBA00023136"/>
    </source>
</evidence>
<dbReference type="PANTHER" id="PTHR11435">
    <property type="entry name" value="NADH UBIQUINONE OXIDOREDUCTASE SUBUNIT ND6"/>
    <property type="match status" value="1"/>
</dbReference>
<evidence type="ECO:0000256" key="4">
    <source>
        <dbReference type="ARBA" id="ARBA00021095"/>
    </source>
</evidence>